<dbReference type="InterPro" id="IPR027443">
    <property type="entry name" value="IPNS-like_sf"/>
</dbReference>
<dbReference type="InterPro" id="IPR026992">
    <property type="entry name" value="DIOX_N"/>
</dbReference>
<dbReference type="Pfam" id="PF14226">
    <property type="entry name" value="DIOX_N"/>
    <property type="match status" value="1"/>
</dbReference>
<name>A0A1M6XYM2_PSETH</name>
<dbReference type="InterPro" id="IPR005123">
    <property type="entry name" value="Oxoglu/Fe-dep_dioxygenase_dom"/>
</dbReference>
<dbReference type="InterPro" id="IPR044861">
    <property type="entry name" value="IPNS-like_FE2OG_OXY"/>
</dbReference>
<comment type="similarity">
    <text evidence="2 7">Belongs to the iron/ascorbate-dependent oxidoreductase family.</text>
</comment>
<evidence type="ECO:0000256" key="7">
    <source>
        <dbReference type="RuleBase" id="RU003682"/>
    </source>
</evidence>
<evidence type="ECO:0000313" key="9">
    <source>
        <dbReference type="EMBL" id="SHL11080.1"/>
    </source>
</evidence>
<evidence type="ECO:0000256" key="5">
    <source>
        <dbReference type="ARBA" id="ARBA00023004"/>
    </source>
</evidence>
<keyword evidence="4 7" id="KW-0560">Oxidoreductase</keyword>
<evidence type="ECO:0000256" key="4">
    <source>
        <dbReference type="ARBA" id="ARBA00023002"/>
    </source>
</evidence>
<keyword evidence="5 7" id="KW-0408">Iron</keyword>
<dbReference type="PROSITE" id="PS51471">
    <property type="entry name" value="FE2OG_OXY"/>
    <property type="match status" value="1"/>
</dbReference>
<dbReference type="PANTHER" id="PTHR10209:SF885">
    <property type="entry name" value="2OG-FE(II) OXYGENASE FAMILY, PUTATIVE (AFU_ORTHOLOGUE AFUA_2G00750)-RELATED"/>
    <property type="match status" value="1"/>
</dbReference>
<sequence>MTGVGGSGCSSPPTHELVRVALTRLRGGGWVDHVAGGVESLPVVDLSRFRAGPGERAAFLDELRSAAHDVGFFYVSGHGVPPAVTREIEELARRFFALPLEQRLEIENVHSPQFRGYSRTGTEHTGGAADWREQIDVGLERPAVTPGPDDPDWVRLTGPNQWPSALPELRPAVLRWQAEMLRVSQEVLRALAASLGQDEGYFDAWFDDESAIHLKIVHYPGRPAPDVEQGVGAHKDYGYLALLQQDDVGGLQVETADGRWIDATPLPGAFVVNIGEMLEIATQGYLTATRHRVISPPPGVDRYSIPFFLAPRLDAVVEPLQLPAELAAQARGVSNDPDNPLLAHYGENALIGWLRSHPRVAERHWADVLAGRG</sequence>
<dbReference type="PANTHER" id="PTHR10209">
    <property type="entry name" value="OXIDOREDUCTASE, 2OG-FE II OXYGENASE FAMILY PROTEIN"/>
    <property type="match status" value="1"/>
</dbReference>
<keyword evidence="3 7" id="KW-0479">Metal-binding</keyword>
<dbReference type="AlphaFoldDB" id="A0A1M6XYM2"/>
<comment type="pathway">
    <text evidence="1">Antibiotic biosynthesis.</text>
</comment>
<dbReference type="SUPFAM" id="SSF51197">
    <property type="entry name" value="Clavaminate synthase-like"/>
    <property type="match status" value="1"/>
</dbReference>
<dbReference type="PRINTS" id="PR00682">
    <property type="entry name" value="IPNSYNTHASE"/>
</dbReference>
<organism evidence="9 10">
    <name type="scientific">Pseudonocardia thermophila</name>
    <dbReference type="NCBI Taxonomy" id="1848"/>
    <lineage>
        <taxon>Bacteria</taxon>
        <taxon>Bacillati</taxon>
        <taxon>Actinomycetota</taxon>
        <taxon>Actinomycetes</taxon>
        <taxon>Pseudonocardiales</taxon>
        <taxon>Pseudonocardiaceae</taxon>
        <taxon>Pseudonocardia</taxon>
    </lineage>
</organism>
<dbReference type="GO" id="GO:0016491">
    <property type="term" value="F:oxidoreductase activity"/>
    <property type="evidence" value="ECO:0007669"/>
    <property type="project" value="UniProtKB-KW"/>
</dbReference>
<evidence type="ECO:0000256" key="1">
    <source>
        <dbReference type="ARBA" id="ARBA00004792"/>
    </source>
</evidence>
<dbReference type="STRING" id="1848.SAMN05443637_11884"/>
<evidence type="ECO:0000256" key="2">
    <source>
        <dbReference type="ARBA" id="ARBA00008056"/>
    </source>
</evidence>
<feature type="domain" description="Fe2OG dioxygenase" evidence="8">
    <location>
        <begin position="210"/>
        <end position="311"/>
    </location>
</feature>
<dbReference type="Gene3D" id="2.60.120.330">
    <property type="entry name" value="B-lactam Antibiotic, Isopenicillin N Synthase, Chain"/>
    <property type="match status" value="1"/>
</dbReference>
<evidence type="ECO:0000256" key="3">
    <source>
        <dbReference type="ARBA" id="ARBA00022723"/>
    </source>
</evidence>
<dbReference type="EMBL" id="FRAP01000018">
    <property type="protein sequence ID" value="SHL11080.1"/>
    <property type="molecule type" value="Genomic_DNA"/>
</dbReference>
<dbReference type="Pfam" id="PF03171">
    <property type="entry name" value="2OG-FeII_Oxy"/>
    <property type="match status" value="1"/>
</dbReference>
<evidence type="ECO:0000313" key="10">
    <source>
        <dbReference type="Proteomes" id="UP000184363"/>
    </source>
</evidence>
<protein>
    <submittedName>
        <fullName evidence="9">Isopenicillin N synthase</fullName>
    </submittedName>
</protein>
<accession>A0A1M6XYM2</accession>
<proteinExistence type="inferred from homology"/>
<evidence type="ECO:0000259" key="8">
    <source>
        <dbReference type="PROSITE" id="PS51471"/>
    </source>
</evidence>
<dbReference type="GO" id="GO:0046872">
    <property type="term" value="F:metal ion binding"/>
    <property type="evidence" value="ECO:0007669"/>
    <property type="project" value="UniProtKB-KW"/>
</dbReference>
<dbReference type="Proteomes" id="UP000184363">
    <property type="component" value="Unassembled WGS sequence"/>
</dbReference>
<keyword evidence="10" id="KW-1185">Reference proteome</keyword>
<evidence type="ECO:0000256" key="6">
    <source>
        <dbReference type="ARBA" id="ARBA00023194"/>
    </source>
</evidence>
<dbReference type="GO" id="GO:0017000">
    <property type="term" value="P:antibiotic biosynthetic process"/>
    <property type="evidence" value="ECO:0007669"/>
    <property type="project" value="UniProtKB-KW"/>
</dbReference>
<dbReference type="OrthoDB" id="21825at2"/>
<reference evidence="9 10" key="1">
    <citation type="submission" date="2016-11" db="EMBL/GenBank/DDBJ databases">
        <authorList>
            <person name="Jaros S."/>
            <person name="Januszkiewicz K."/>
            <person name="Wedrychowicz H."/>
        </authorList>
    </citation>
    <scope>NUCLEOTIDE SEQUENCE [LARGE SCALE GENOMIC DNA]</scope>
    <source>
        <strain evidence="9 10">DSM 43832</strain>
    </source>
</reference>
<gene>
    <name evidence="9" type="ORF">SAMN05443637_11884</name>
</gene>
<keyword evidence="6" id="KW-0045">Antibiotic biosynthesis</keyword>